<protein>
    <submittedName>
        <fullName evidence="1">Uncharacterized protein</fullName>
    </submittedName>
</protein>
<dbReference type="HOGENOM" id="CLU_041960_0_0_1"/>
<dbReference type="InParanoid" id="G0NNM5"/>
<name>G0NNM5_CAEBE</name>
<keyword evidence="2" id="KW-1185">Reference proteome</keyword>
<dbReference type="AlphaFoldDB" id="G0NNM5"/>
<accession>G0NNM5</accession>
<dbReference type="EMBL" id="GL379915">
    <property type="protein sequence ID" value="EGT34636.1"/>
    <property type="molecule type" value="Genomic_DNA"/>
</dbReference>
<evidence type="ECO:0000313" key="2">
    <source>
        <dbReference type="Proteomes" id="UP000008068"/>
    </source>
</evidence>
<gene>
    <name evidence="1" type="ORF">CAEBREN_09223</name>
</gene>
<dbReference type="Proteomes" id="UP000008068">
    <property type="component" value="Unassembled WGS sequence"/>
</dbReference>
<evidence type="ECO:0000313" key="1">
    <source>
        <dbReference type="EMBL" id="EGT34636.1"/>
    </source>
</evidence>
<sequence length="508" mass="56189">MNTVQGQRLHPVQETGNEKAEPLLSIRKISIDHFMDVKIDSSRLVMVNGNSPIGFIENIFTRFTQRMVFEFLGGHVKMEELPCLGDFADGNDEFHRTTPSPTFSKSNQFKLLDATGNLHLSSILFIDSDFNPRIEVYLCESVLLDSFDASSITFISSVEHFRPELISQSADHNIEETYQCSPIDSLLVPKTIAGLMTESSSESEFFESQVSMESDGFPNGIDFMSASFRVSSNQSDKENSKNPVSKTAYPVDGANIFDILIRVESEIHNASVNASIIHSTSDGDSMSNSSNTELLDTHSPTVVDLSSFDVSDHEELLESYGFNNQDQTTDVGCTCASPSWPGKVDAAWKEAIQMNLTDLTSNKDSLSSFYDENFKNSVSSTDLEQMKSAFNTSSSPYSSEDYSSQGHLIDDGFQSSTEEPIIGTAKKSSVYAVPDPNTLGDFLFGNLDSPTFLAAELQDIKLDILDNSSAFPFDPSDYDELLESYGLNEQDQYNDDFICESPMWPGKA</sequence>
<organism evidence="2">
    <name type="scientific">Caenorhabditis brenneri</name>
    <name type="common">Nematode worm</name>
    <dbReference type="NCBI Taxonomy" id="135651"/>
    <lineage>
        <taxon>Eukaryota</taxon>
        <taxon>Metazoa</taxon>
        <taxon>Ecdysozoa</taxon>
        <taxon>Nematoda</taxon>
        <taxon>Chromadorea</taxon>
        <taxon>Rhabditida</taxon>
        <taxon>Rhabditina</taxon>
        <taxon>Rhabditomorpha</taxon>
        <taxon>Rhabditoidea</taxon>
        <taxon>Rhabditidae</taxon>
        <taxon>Peloderinae</taxon>
        <taxon>Caenorhabditis</taxon>
    </lineage>
</organism>
<reference evidence="2" key="1">
    <citation type="submission" date="2011-07" db="EMBL/GenBank/DDBJ databases">
        <authorList>
            <consortium name="Caenorhabditis brenneri Sequencing and Analysis Consortium"/>
            <person name="Wilson R.K."/>
        </authorList>
    </citation>
    <scope>NUCLEOTIDE SEQUENCE [LARGE SCALE GENOMIC DNA]</scope>
    <source>
        <strain evidence="2">PB2801</strain>
    </source>
</reference>
<proteinExistence type="predicted"/>